<evidence type="ECO:0000256" key="3">
    <source>
        <dbReference type="SAM" id="Coils"/>
    </source>
</evidence>
<keyword evidence="1 2" id="KW-0807">Transducer</keyword>
<dbReference type="PROSITE" id="PS50111">
    <property type="entry name" value="CHEMOTAXIS_TRANSDUC_2"/>
    <property type="match status" value="1"/>
</dbReference>
<dbReference type="GO" id="GO:0020037">
    <property type="term" value="F:heme binding"/>
    <property type="evidence" value="ECO:0007669"/>
    <property type="project" value="InterPro"/>
</dbReference>
<dbReference type="GO" id="GO:0007165">
    <property type="term" value="P:signal transduction"/>
    <property type="evidence" value="ECO:0007669"/>
    <property type="project" value="UniProtKB-KW"/>
</dbReference>
<dbReference type="InterPro" id="IPR004089">
    <property type="entry name" value="MCPsignal_dom"/>
</dbReference>
<dbReference type="Pfam" id="PF13682">
    <property type="entry name" value="CZB"/>
    <property type="match status" value="1"/>
</dbReference>
<dbReference type="HOGENOM" id="CLU_000445_21_1_9"/>
<dbReference type="Proteomes" id="UP000000742">
    <property type="component" value="Chromosome"/>
</dbReference>
<dbReference type="KEGG" id="afl:Aflv_2005"/>
<dbReference type="Gene3D" id="1.20.120.30">
    <property type="entry name" value="Aspartate receptor, ligand-binding domain"/>
    <property type="match status" value="1"/>
</dbReference>
<reference evidence="5 6" key="1">
    <citation type="journal article" date="2008" name="Genome Biol.">
        <title>Encapsulated in silica: genome, proteome and physiology of the thermophilic bacterium Anoxybacillus flavithermus WK1.</title>
        <authorList>
            <person name="Saw J.H."/>
            <person name="Mountain B.W."/>
            <person name="Feng L."/>
            <person name="Omelchenko M.V."/>
            <person name="Hou S."/>
            <person name="Saito J.A."/>
            <person name="Stott M.B."/>
            <person name="Li D."/>
            <person name="Zhao G."/>
            <person name="Wu J."/>
            <person name="Galperin M.Y."/>
            <person name="Koonin E.V."/>
            <person name="Makarova K.S."/>
            <person name="Wolf Y.I."/>
            <person name="Rigden D.J."/>
            <person name="Dunfield P.F."/>
            <person name="Wang L."/>
            <person name="Alam M."/>
        </authorList>
    </citation>
    <scope>NUCLEOTIDE SEQUENCE [LARGE SCALE GENOMIC DNA]</scope>
    <source>
        <strain evidence="6">DSM 21510 / WK1</strain>
    </source>
</reference>
<accession>B7GLD2</accession>
<evidence type="ECO:0000313" key="6">
    <source>
        <dbReference type="Proteomes" id="UP000000742"/>
    </source>
</evidence>
<evidence type="ECO:0000259" key="4">
    <source>
        <dbReference type="PROSITE" id="PS50111"/>
    </source>
</evidence>
<feature type="domain" description="Methyl-accepting transducer" evidence="4">
    <location>
        <begin position="194"/>
        <end position="415"/>
    </location>
</feature>
<dbReference type="InterPro" id="IPR044398">
    <property type="entry name" value="Globin-sensor_dom"/>
</dbReference>
<dbReference type="PANTHER" id="PTHR32089">
    <property type="entry name" value="METHYL-ACCEPTING CHEMOTAXIS PROTEIN MCPB"/>
    <property type="match status" value="1"/>
</dbReference>
<dbReference type="Gene3D" id="1.10.490.10">
    <property type="entry name" value="Globins"/>
    <property type="match status" value="1"/>
</dbReference>
<dbReference type="AlphaFoldDB" id="B7GLD2"/>
<dbReference type="Pfam" id="PF00015">
    <property type="entry name" value="MCPsignal"/>
    <property type="match status" value="1"/>
</dbReference>
<dbReference type="EMBL" id="CP000922">
    <property type="protein sequence ID" value="ACJ34364.1"/>
    <property type="molecule type" value="Genomic_DNA"/>
</dbReference>
<evidence type="ECO:0000256" key="1">
    <source>
        <dbReference type="ARBA" id="ARBA00023224"/>
    </source>
</evidence>
<organism evidence="5 6">
    <name type="scientific">Anoxybacillus flavithermus (strain DSM 21510 / WK1)</name>
    <dbReference type="NCBI Taxonomy" id="491915"/>
    <lineage>
        <taxon>Bacteria</taxon>
        <taxon>Bacillati</taxon>
        <taxon>Bacillota</taxon>
        <taxon>Bacilli</taxon>
        <taxon>Bacillales</taxon>
        <taxon>Anoxybacillaceae</taxon>
        <taxon>Anoxybacillus</taxon>
    </lineage>
</organism>
<name>B7GLD2_ANOFW</name>
<dbReference type="InterPro" id="IPR009050">
    <property type="entry name" value="Globin-like_sf"/>
</dbReference>
<dbReference type="InterPro" id="IPR012292">
    <property type="entry name" value="Globin/Proto"/>
</dbReference>
<dbReference type="SUPFAM" id="SSF46458">
    <property type="entry name" value="Globin-like"/>
    <property type="match status" value="1"/>
</dbReference>
<dbReference type="GO" id="GO:0016020">
    <property type="term" value="C:membrane"/>
    <property type="evidence" value="ECO:0007669"/>
    <property type="project" value="InterPro"/>
</dbReference>
<dbReference type="SMART" id="SM00283">
    <property type="entry name" value="MA"/>
    <property type="match status" value="1"/>
</dbReference>
<dbReference type="SUPFAM" id="SSF58104">
    <property type="entry name" value="Methyl-accepting chemotaxis protein (MCP) signaling domain"/>
    <property type="match status" value="1"/>
</dbReference>
<dbReference type="STRING" id="491915.Aflv_2005"/>
<feature type="coiled-coil region" evidence="3">
    <location>
        <begin position="545"/>
        <end position="572"/>
    </location>
</feature>
<evidence type="ECO:0000313" key="5">
    <source>
        <dbReference type="EMBL" id="ACJ34364.1"/>
    </source>
</evidence>
<dbReference type="InterPro" id="IPR025991">
    <property type="entry name" value="Chemoreceptor_zinc-bind_dom"/>
</dbReference>
<dbReference type="eggNOG" id="COG0840">
    <property type="taxonomic scope" value="Bacteria"/>
</dbReference>
<sequence>MESMLFKRLRPSLNELLEKGTDYSFHGRFIDTLSYNHFTTEDFAKLKQIDELIAPHKQEMVHLFYEGLKQVQPEATKTITEARIEAYLNAFFTMERNRAYVDESLRFFHLLRKEKVNVGKLIVAFNQFNFFVLTTLLAKVALAPKRCLTLMEALQRAINIEQQLLVEVYTETLMEQIASGTEELMEKNAEIMFIKDLLQALDQQNSDVQMVTAATEEMTTAVSEVAHAATVIAEKTTTSVERAEKGQQMMTEAFGEIIETSEQFTNMVDRFEHLQQHLSAIEKVMQLVNGIADQTNLLALNASIEAARAGEYGKGFSVVAEEIRKLADHTVQSLGEVQRNVGELRTISSEVSSSIYSTSSTIRQAVNQAQEAMPLLQEIVSAMGDIQDSTNTNAAVAQQQAAAVDEIANRMSSIASLTEYVRELGEKTGKTVHALSKAIDRFRLNMVNENHIKLSAKALLHLAKTDHLLWKWRIYNMIVGYETVRPEDVASHHQCRLGKWYFDEQTKKQLQGTPAYEKLDAPHERVHIAAKKAAEAYAKGDIKGAEAQLIELEQASLEVMRLLDELMEKVQKERTFETHLA</sequence>
<dbReference type="GO" id="GO:0019825">
    <property type="term" value="F:oxygen binding"/>
    <property type="evidence" value="ECO:0007669"/>
    <property type="project" value="InterPro"/>
</dbReference>
<dbReference type="PANTHER" id="PTHR32089:SF112">
    <property type="entry name" value="LYSOZYME-LIKE PROTEIN-RELATED"/>
    <property type="match status" value="1"/>
</dbReference>
<gene>
    <name evidence="5" type="primary">tlpA</name>
    <name evidence="5" type="ordered locus">Aflv_2005</name>
</gene>
<protein>
    <submittedName>
        <fullName evidence="5">Methyl-accepting chemotaxis protein</fullName>
    </submittedName>
</protein>
<keyword evidence="3" id="KW-0175">Coiled coil</keyword>
<proteinExistence type="predicted"/>
<evidence type="ECO:0000256" key="2">
    <source>
        <dbReference type="PROSITE-ProRule" id="PRU00284"/>
    </source>
</evidence>
<dbReference type="Gene3D" id="1.10.287.950">
    <property type="entry name" value="Methyl-accepting chemotaxis protein"/>
    <property type="match status" value="1"/>
</dbReference>
<dbReference type="Pfam" id="PF11563">
    <property type="entry name" value="Protoglobin"/>
    <property type="match status" value="1"/>
</dbReference>